<gene>
    <name evidence="4" type="primary">Ccdc81</name>
    <name evidence="4" type="ORF">FOF47_R00608</name>
</gene>
<dbReference type="Proteomes" id="UP000475037">
    <property type="component" value="Unassembled WGS sequence"/>
</dbReference>
<evidence type="ECO:0000313" key="5">
    <source>
        <dbReference type="Proteomes" id="UP000475037"/>
    </source>
</evidence>
<evidence type="ECO:0000256" key="1">
    <source>
        <dbReference type="SAM" id="MobiDB-lite"/>
    </source>
</evidence>
<feature type="non-terminal residue" evidence="4">
    <location>
        <position position="1"/>
    </location>
</feature>
<evidence type="ECO:0000313" key="4">
    <source>
        <dbReference type="EMBL" id="KAF0874496.1"/>
    </source>
</evidence>
<dbReference type="InterPro" id="IPR040673">
    <property type="entry name" value="CCDC81_HU_dom_2"/>
</dbReference>
<dbReference type="Pfam" id="PF18289">
    <property type="entry name" value="HU-CCDC81_euk_2"/>
    <property type="match status" value="1"/>
</dbReference>
<organism evidence="4 5">
    <name type="scientific">Crocuta crocuta</name>
    <name type="common">Spotted hyena</name>
    <dbReference type="NCBI Taxonomy" id="9678"/>
    <lineage>
        <taxon>Eukaryota</taxon>
        <taxon>Metazoa</taxon>
        <taxon>Chordata</taxon>
        <taxon>Craniata</taxon>
        <taxon>Vertebrata</taxon>
        <taxon>Euteleostomi</taxon>
        <taxon>Mammalia</taxon>
        <taxon>Eutheria</taxon>
        <taxon>Laurasiatheria</taxon>
        <taxon>Carnivora</taxon>
        <taxon>Feliformia</taxon>
        <taxon>Hyaenidae</taxon>
        <taxon>Crocuta</taxon>
    </lineage>
</organism>
<accession>A0A6G1AFF7</accession>
<dbReference type="PANTHER" id="PTHR14362">
    <property type="entry name" value="COILED-COIL DOMAIN-CONTAINING PROTEIN 81"/>
    <property type="match status" value="1"/>
</dbReference>
<feature type="compositionally biased region" description="Polar residues" evidence="1">
    <location>
        <begin position="146"/>
        <end position="157"/>
    </location>
</feature>
<dbReference type="GO" id="GO:0005815">
    <property type="term" value="C:microtubule organizing center"/>
    <property type="evidence" value="ECO:0007669"/>
    <property type="project" value="TreeGrafter"/>
</dbReference>
<evidence type="ECO:0000259" key="3">
    <source>
        <dbReference type="Pfam" id="PF18289"/>
    </source>
</evidence>
<dbReference type="InterPro" id="IPR028034">
    <property type="entry name" value="HU-CCDC81"/>
</dbReference>
<dbReference type="PANTHER" id="PTHR14362:SF2">
    <property type="entry name" value="COILED-COIL DOMAIN-CONTAINING PROTEIN 81"/>
    <property type="match status" value="1"/>
</dbReference>
<feature type="domain" description="CCDC81 HU" evidence="3">
    <location>
        <begin position="57"/>
        <end position="129"/>
    </location>
</feature>
<name>A0A6G1AFF7_CROCR</name>
<keyword evidence="5" id="KW-1185">Reference proteome</keyword>
<sequence length="166" mass="18625">QGVWIPGFGTFISCSRDKKTEVGNNRFIVIQRPVFIMAEKLVQLHGLRQNDIHIDIPVVPLKFAMVSLATPFSRDLMESCVKETLCMFSRSIYTKKGVDFIFKGIGILSIKSSKVKMKFLKDFVSTLDESWAVEKALTNRPDTGDSMLSSIETSGRPPSSAFVFPR</sequence>
<feature type="non-terminal residue" evidence="4">
    <location>
        <position position="166"/>
    </location>
</feature>
<dbReference type="EMBL" id="VOAJ01005428">
    <property type="protein sequence ID" value="KAF0874496.1"/>
    <property type="molecule type" value="Genomic_DNA"/>
</dbReference>
<reference evidence="4 5" key="1">
    <citation type="submission" date="2019-11" db="EMBL/GenBank/DDBJ databases">
        <authorList>
            <person name="Yang C."/>
            <person name="Li F."/>
        </authorList>
    </citation>
    <scope>NUCLEOTIDE SEQUENCE [LARGE SCALE GENOMIC DNA]</scope>
    <source>
        <strain evidence="4">KB4526</strain>
        <tissue evidence="4">Muscle</tissue>
    </source>
</reference>
<dbReference type="Pfam" id="PF14908">
    <property type="entry name" value="HU-CCDC81_euk_1"/>
    <property type="match status" value="1"/>
</dbReference>
<dbReference type="AlphaFoldDB" id="A0A6G1AFF7"/>
<feature type="region of interest" description="Disordered" evidence="1">
    <location>
        <begin position="144"/>
        <end position="166"/>
    </location>
</feature>
<feature type="domain" description="CCDC81 HU" evidence="2">
    <location>
        <begin position="2"/>
        <end position="48"/>
    </location>
</feature>
<proteinExistence type="predicted"/>
<comment type="caution">
    <text evidence="4">The sequence shown here is derived from an EMBL/GenBank/DDBJ whole genome shotgun (WGS) entry which is preliminary data.</text>
</comment>
<protein>
    <submittedName>
        <fullName evidence="4">CCD81 protein</fullName>
    </submittedName>
</protein>
<dbReference type="InterPro" id="IPR026295">
    <property type="entry name" value="CCD81"/>
</dbReference>
<evidence type="ECO:0000259" key="2">
    <source>
        <dbReference type="Pfam" id="PF14908"/>
    </source>
</evidence>